<feature type="transmembrane region" description="Helical" evidence="7">
    <location>
        <begin position="307"/>
        <end position="329"/>
    </location>
</feature>
<evidence type="ECO:0000256" key="1">
    <source>
        <dbReference type="ARBA" id="ARBA00004141"/>
    </source>
</evidence>
<dbReference type="InterPro" id="IPR021858">
    <property type="entry name" value="Fun_TF"/>
</dbReference>
<dbReference type="InterPro" id="IPR007568">
    <property type="entry name" value="RTA1"/>
</dbReference>
<feature type="compositionally biased region" description="Low complexity" evidence="6">
    <location>
        <begin position="592"/>
        <end position="602"/>
    </location>
</feature>
<evidence type="ECO:0000256" key="5">
    <source>
        <dbReference type="ARBA" id="ARBA00023242"/>
    </source>
</evidence>
<evidence type="ECO:0000256" key="7">
    <source>
        <dbReference type="SAM" id="Phobius"/>
    </source>
</evidence>
<reference evidence="8 9" key="1">
    <citation type="submission" date="2015-06" db="EMBL/GenBank/DDBJ databases">
        <title>Survival trade-offs in plant roots during colonization by closely related pathogenic and mutualistic fungi.</title>
        <authorList>
            <person name="Hacquard S."/>
            <person name="Kracher B."/>
            <person name="Hiruma K."/>
            <person name="Weinman A."/>
            <person name="Muench P."/>
            <person name="Garrido Oter R."/>
            <person name="Ver Loren van Themaat E."/>
            <person name="Dallerey J.-F."/>
            <person name="Damm U."/>
            <person name="Henrissat B."/>
            <person name="Lespinet O."/>
            <person name="Thon M."/>
            <person name="Kemen E."/>
            <person name="McHardy A.C."/>
            <person name="Schulze-Lefert P."/>
            <person name="O'Connell R.J."/>
        </authorList>
    </citation>
    <scope>NUCLEOTIDE SEQUENCE [LARGE SCALE GENOMIC DNA]</scope>
    <source>
        <strain evidence="8 9">0861</strain>
    </source>
</reference>
<evidence type="ECO:0000313" key="9">
    <source>
        <dbReference type="Proteomes" id="UP000076552"/>
    </source>
</evidence>
<evidence type="ECO:0000256" key="4">
    <source>
        <dbReference type="ARBA" id="ARBA00023136"/>
    </source>
</evidence>
<dbReference type="GO" id="GO:0016020">
    <property type="term" value="C:membrane"/>
    <property type="evidence" value="ECO:0007669"/>
    <property type="project" value="UniProtKB-SubCell"/>
</dbReference>
<dbReference type="Pfam" id="PF11951">
    <property type="entry name" value="Fungal_trans_2"/>
    <property type="match status" value="1"/>
</dbReference>
<name>A0A166PJJ9_9PEZI</name>
<protein>
    <submittedName>
        <fullName evidence="8">RTA1 domain-containing protein</fullName>
    </submittedName>
</protein>
<feature type="transmembrane region" description="Helical" evidence="7">
    <location>
        <begin position="281"/>
        <end position="300"/>
    </location>
</feature>
<feature type="transmembrane region" description="Helical" evidence="7">
    <location>
        <begin position="374"/>
        <end position="398"/>
    </location>
</feature>
<dbReference type="Proteomes" id="UP000076552">
    <property type="component" value="Unassembled WGS sequence"/>
</dbReference>
<feature type="transmembrane region" description="Helical" evidence="7">
    <location>
        <begin position="496"/>
        <end position="518"/>
    </location>
</feature>
<keyword evidence="4 7" id="KW-0472">Membrane</keyword>
<dbReference type="PANTHER" id="PTHR31465:SF1">
    <property type="entry name" value="PROTEIN RTA1-RELATED"/>
    <property type="match status" value="1"/>
</dbReference>
<comment type="caution">
    <text evidence="8">The sequence shown here is derived from an EMBL/GenBank/DDBJ whole genome shotgun (WGS) entry which is preliminary data.</text>
</comment>
<keyword evidence="5" id="KW-0539">Nucleus</keyword>
<dbReference type="Pfam" id="PF04479">
    <property type="entry name" value="RTA1"/>
    <property type="match status" value="1"/>
</dbReference>
<keyword evidence="9" id="KW-1185">Reference proteome</keyword>
<feature type="transmembrane region" description="Helical" evidence="7">
    <location>
        <begin position="418"/>
        <end position="440"/>
    </location>
</feature>
<feature type="transmembrane region" description="Helical" evidence="7">
    <location>
        <begin position="335"/>
        <end position="362"/>
    </location>
</feature>
<gene>
    <name evidence="8" type="ORF">CT0861_08310</name>
</gene>
<dbReference type="EMBL" id="LFIV01000161">
    <property type="protein sequence ID" value="KZL66846.1"/>
    <property type="molecule type" value="Genomic_DNA"/>
</dbReference>
<dbReference type="AlphaFoldDB" id="A0A166PJJ9"/>
<proteinExistence type="predicted"/>
<organism evidence="8 9">
    <name type="scientific">Colletotrichum tofieldiae</name>
    <dbReference type="NCBI Taxonomy" id="708197"/>
    <lineage>
        <taxon>Eukaryota</taxon>
        <taxon>Fungi</taxon>
        <taxon>Dikarya</taxon>
        <taxon>Ascomycota</taxon>
        <taxon>Pezizomycotina</taxon>
        <taxon>Sordariomycetes</taxon>
        <taxon>Hypocreomycetidae</taxon>
        <taxon>Glomerellales</taxon>
        <taxon>Glomerellaceae</taxon>
        <taxon>Colletotrichum</taxon>
        <taxon>Colletotrichum spaethianum species complex</taxon>
    </lineage>
</organism>
<evidence type="ECO:0000256" key="6">
    <source>
        <dbReference type="SAM" id="MobiDB-lite"/>
    </source>
</evidence>
<keyword evidence="2 7" id="KW-0812">Transmembrane</keyword>
<feature type="transmembrane region" description="Helical" evidence="7">
    <location>
        <begin position="461"/>
        <end position="481"/>
    </location>
</feature>
<accession>A0A166PJJ9</accession>
<feature type="compositionally biased region" description="Polar residues" evidence="6">
    <location>
        <begin position="626"/>
        <end position="637"/>
    </location>
</feature>
<keyword evidence="3 7" id="KW-1133">Transmembrane helix</keyword>
<dbReference type="PANTHER" id="PTHR31465">
    <property type="entry name" value="PROTEIN RTA1-RELATED"/>
    <property type="match status" value="1"/>
</dbReference>
<sequence>MPRLQRGPSASVLDDGKTELNLLQLELLHTYDTFTWTALPWSPVLGDFWRVSVPSLALKHEYLMKALLAIPALQLAKLRPERRGLYISTALEYYRVASETARDILHNVSETDGVPLFLFSALSVLIGIPQRSAIGTIADDDASFYDLIGILQGMKGLLDDLSENISKSTLAPLVSYGAERWAFQQHHDQPELDFQQNKEPLDDFQALLGNRNLESDTLAVYNKVIERLRDASNFVLFQVVETFLAILFKLASTATMETEAQPSQDPGAGFDFKLYRYTPSLPAAIVSVVVFAILTLLHTWRLYRARAFYFTAFTVGGLFQTIGYCGRIWSHYDKLSIGGFVIQAILILVAPALYAASIYMILGRLIRTVRGEHLSLIPVDWVTRIFVTGDVIAFSLQAGGGGIQAAGTLDLYLAGEKIIVAGLFVQIFVFGFFVLTSLLFHYRLAKNPTSTASGSTPWKRYLYVLYITSAIILVRSIFRVVEYLQGNGGYLISHEIFLYIFDTVLMAITMAIFLIWYVEQLEDKKQRKSEEDQDTSGSNDFMLEEERKQCGEERPKCGSCIRREVLCEYPGEPQAINDVAVDTPTGRVGCVSPPQSTSGSHSSRADFNLQGRSARGPPATGVATPGTDSGASEPSVATGSNFSITDLALLHHWTVYTSVDVYETPELNPLWQVIFPQIGFQYPFVAHAILSLAALHLAYIKGSKNGEYVMKATRHHEEALQGFHEVVRHVSVENSEALLAWSLINVLYVFGITKQLADSVEGSSPRLRKDRVLGAEWIPMIRGVDAILGPTYDYLRAGRMSQVIDLGNWSELDPDDASAEEMDIQVCRARETWKNGSDAEVYEETLRVLRKCRMFILQFDTMDPRTLQQWSCNRAWAGPLAFVHFAPQSYFTLLHQRQPQALILFAFFGALLHGLNRHWFMEGWGKDIVEVVEELLGSYWRPWVVWPLGVVGIN</sequence>
<evidence type="ECO:0000256" key="3">
    <source>
        <dbReference type="ARBA" id="ARBA00022989"/>
    </source>
</evidence>
<dbReference type="STRING" id="708197.A0A166PJJ9"/>
<comment type="subcellular location">
    <subcellularLocation>
        <location evidence="1">Membrane</location>
        <topology evidence="1">Multi-pass membrane protein</topology>
    </subcellularLocation>
</comment>
<evidence type="ECO:0000256" key="2">
    <source>
        <dbReference type="ARBA" id="ARBA00022692"/>
    </source>
</evidence>
<evidence type="ECO:0000313" key="8">
    <source>
        <dbReference type="EMBL" id="KZL66846.1"/>
    </source>
</evidence>
<feature type="region of interest" description="Disordered" evidence="6">
    <location>
        <begin position="586"/>
        <end position="637"/>
    </location>
</feature>